<dbReference type="GeneID" id="66069192"/>
<dbReference type="KEGG" id="more:E1B28_000116"/>
<gene>
    <name evidence="2" type="ORF">E1B28_000116</name>
</gene>
<accession>A0A9P7V0R8</accession>
<name>A0A9P7V0R8_9AGAR</name>
<dbReference type="RefSeq" id="XP_043014616.1">
    <property type="nucleotide sequence ID" value="XM_043145917.1"/>
</dbReference>
<dbReference type="EMBL" id="CM032181">
    <property type="protein sequence ID" value="KAG7098146.1"/>
    <property type="molecule type" value="Genomic_DNA"/>
</dbReference>
<feature type="compositionally biased region" description="Polar residues" evidence="1">
    <location>
        <begin position="24"/>
        <end position="50"/>
    </location>
</feature>
<proteinExistence type="predicted"/>
<evidence type="ECO:0000313" key="3">
    <source>
        <dbReference type="Proteomes" id="UP001049176"/>
    </source>
</evidence>
<organism evidence="2 3">
    <name type="scientific">Marasmius oreades</name>
    <name type="common">fairy-ring Marasmius</name>
    <dbReference type="NCBI Taxonomy" id="181124"/>
    <lineage>
        <taxon>Eukaryota</taxon>
        <taxon>Fungi</taxon>
        <taxon>Dikarya</taxon>
        <taxon>Basidiomycota</taxon>
        <taxon>Agaricomycotina</taxon>
        <taxon>Agaricomycetes</taxon>
        <taxon>Agaricomycetidae</taxon>
        <taxon>Agaricales</taxon>
        <taxon>Marasmiineae</taxon>
        <taxon>Marasmiaceae</taxon>
        <taxon>Marasmius</taxon>
    </lineage>
</organism>
<evidence type="ECO:0000256" key="1">
    <source>
        <dbReference type="SAM" id="MobiDB-lite"/>
    </source>
</evidence>
<reference evidence="2" key="1">
    <citation type="journal article" date="2021" name="Genome Biol. Evol.">
        <title>The assembled and annotated genome of the fairy-ring fungus Marasmius oreades.</title>
        <authorList>
            <person name="Hiltunen M."/>
            <person name="Ament-Velasquez S.L."/>
            <person name="Johannesson H."/>
        </authorList>
    </citation>
    <scope>NUCLEOTIDE SEQUENCE</scope>
    <source>
        <strain evidence="2">03SP1</strain>
    </source>
</reference>
<feature type="compositionally biased region" description="Basic residues" evidence="1">
    <location>
        <begin position="1"/>
        <end position="10"/>
    </location>
</feature>
<protein>
    <submittedName>
        <fullName evidence="2">Uncharacterized protein</fullName>
    </submittedName>
</protein>
<keyword evidence="3" id="KW-1185">Reference proteome</keyword>
<feature type="compositionally biased region" description="Polar residues" evidence="1">
    <location>
        <begin position="61"/>
        <end position="73"/>
    </location>
</feature>
<feature type="region of interest" description="Disordered" evidence="1">
    <location>
        <begin position="145"/>
        <end position="167"/>
    </location>
</feature>
<dbReference type="AlphaFoldDB" id="A0A9P7V0R8"/>
<comment type="caution">
    <text evidence="2">The sequence shown here is derived from an EMBL/GenBank/DDBJ whole genome shotgun (WGS) entry which is preliminary data.</text>
</comment>
<feature type="region of interest" description="Disordered" evidence="1">
    <location>
        <begin position="1"/>
        <end position="103"/>
    </location>
</feature>
<evidence type="ECO:0000313" key="2">
    <source>
        <dbReference type="EMBL" id="KAG7098146.1"/>
    </source>
</evidence>
<dbReference type="Proteomes" id="UP001049176">
    <property type="component" value="Chromosome 1"/>
</dbReference>
<feature type="compositionally biased region" description="Basic and acidic residues" evidence="1">
    <location>
        <begin position="77"/>
        <end position="87"/>
    </location>
</feature>
<sequence>MPPRAKKKKNISSTNQHDDKTNTHSHAQTRSGVAASKATTSQPVAPTTGYTEDDYDLKTANGENLQRTRTSLPRTHKNIDPAEPDRPRPRRSSAEVQAEKVVEERKKLKKMKEIQAKEDELERLKSMLREQQIVRERKARTRAYDLPQVPEEMENEGYGPEVNLGGE</sequence>